<keyword evidence="2" id="KW-0521">NADP</keyword>
<dbReference type="InterPro" id="IPR036291">
    <property type="entry name" value="NAD(P)-bd_dom_sf"/>
</dbReference>
<keyword evidence="6" id="KW-1185">Reference proteome</keyword>
<comment type="caution">
    <text evidence="5">The sequence shown here is derived from an EMBL/GenBank/DDBJ whole genome shotgun (WGS) entry which is preliminary data.</text>
</comment>
<dbReference type="Gene3D" id="3.40.50.720">
    <property type="entry name" value="NAD(P)-binding Rossmann-like Domain"/>
    <property type="match status" value="1"/>
</dbReference>
<dbReference type="InterPro" id="IPR020904">
    <property type="entry name" value="Sc_DH/Rdtase_CS"/>
</dbReference>
<protein>
    <submittedName>
        <fullName evidence="5">NAD(P)-binding protein</fullName>
    </submittedName>
</protein>
<name>A0ABR2XRC0_9PEZI</name>
<keyword evidence="3" id="KW-0560">Oxidoreductase</keyword>
<dbReference type="PROSITE" id="PS00061">
    <property type="entry name" value="ADH_SHORT"/>
    <property type="match status" value="1"/>
</dbReference>
<evidence type="ECO:0000313" key="5">
    <source>
        <dbReference type="EMBL" id="KAK9776359.1"/>
    </source>
</evidence>
<evidence type="ECO:0000256" key="3">
    <source>
        <dbReference type="ARBA" id="ARBA00023002"/>
    </source>
</evidence>
<evidence type="ECO:0000256" key="2">
    <source>
        <dbReference type="ARBA" id="ARBA00022857"/>
    </source>
</evidence>
<accession>A0ABR2XRC0</accession>
<comment type="similarity">
    <text evidence="1">Belongs to the short-chain dehydrogenases/reductases (SDR) family.</text>
</comment>
<feature type="compositionally biased region" description="Polar residues" evidence="4">
    <location>
        <begin position="55"/>
        <end position="83"/>
    </location>
</feature>
<dbReference type="InterPro" id="IPR002347">
    <property type="entry name" value="SDR_fam"/>
</dbReference>
<dbReference type="CDD" id="cd05233">
    <property type="entry name" value="SDR_c"/>
    <property type="match status" value="1"/>
</dbReference>
<evidence type="ECO:0000256" key="1">
    <source>
        <dbReference type="ARBA" id="ARBA00006484"/>
    </source>
</evidence>
<evidence type="ECO:0000256" key="4">
    <source>
        <dbReference type="SAM" id="MobiDB-lite"/>
    </source>
</evidence>
<evidence type="ECO:0000313" key="6">
    <source>
        <dbReference type="Proteomes" id="UP001465668"/>
    </source>
</evidence>
<reference evidence="5 6" key="1">
    <citation type="submission" date="2024-02" db="EMBL/GenBank/DDBJ databases">
        <title>First draft genome assembly of two strains of Seiridium cardinale.</title>
        <authorList>
            <person name="Emiliani G."/>
            <person name="Scali E."/>
        </authorList>
    </citation>
    <scope>NUCLEOTIDE SEQUENCE [LARGE SCALE GENOMIC DNA]</scope>
    <source>
        <strain evidence="5 6">BM-138-000479</strain>
    </source>
</reference>
<dbReference type="Pfam" id="PF00106">
    <property type="entry name" value="adh_short"/>
    <property type="match status" value="1"/>
</dbReference>
<gene>
    <name evidence="5" type="ORF">SCAR479_06971</name>
</gene>
<dbReference type="PANTHER" id="PTHR43008:SF8">
    <property type="entry name" value="BENZIL REDUCTASE ((S)-BENZOIN FORMING) IRC24"/>
    <property type="match status" value="1"/>
</dbReference>
<dbReference type="Proteomes" id="UP001465668">
    <property type="component" value="Unassembled WGS sequence"/>
</dbReference>
<dbReference type="EMBL" id="JARVKM010000028">
    <property type="protein sequence ID" value="KAK9776359.1"/>
    <property type="molecule type" value="Genomic_DNA"/>
</dbReference>
<sequence>MPAIVSPKIHDLEIFGDVYHFPKTSTVHSFPAFTNVTYARLLIVYTGLDIEPSGSRPTSFLRSNESEVSGQNSTSSWDTQPGATALQDSITRSRLLSTGAIDRHIIMTNQRRVLVVGGGSGIGQYITDNLIHKHNAKVLVFSLDVAPVVQEWEDQGKLHIVKGDATKPEVNQQAYQATQEYLGGLDSLVVTVGVMGQIERTEKADIDSMRRTFEVNVFAPVQQAQLYLPFLRQSKGSLLILSSAVDRDISWSAWGPYSSSKAALTRFIEILGIEEPGVKVLGIYPGLTRTPMVTDLIAGKFVGKMKDEDVKEFIRRDQEGEVEPPEWTANVTAKLAAATIQIPAQGRVLWYNEIDPKYKDA</sequence>
<proteinExistence type="inferred from homology"/>
<dbReference type="PANTHER" id="PTHR43008">
    <property type="entry name" value="BENZIL REDUCTASE"/>
    <property type="match status" value="1"/>
</dbReference>
<dbReference type="PRINTS" id="PR00081">
    <property type="entry name" value="GDHRDH"/>
</dbReference>
<dbReference type="SUPFAM" id="SSF51735">
    <property type="entry name" value="NAD(P)-binding Rossmann-fold domains"/>
    <property type="match status" value="1"/>
</dbReference>
<organism evidence="5 6">
    <name type="scientific">Seiridium cardinale</name>
    <dbReference type="NCBI Taxonomy" id="138064"/>
    <lineage>
        <taxon>Eukaryota</taxon>
        <taxon>Fungi</taxon>
        <taxon>Dikarya</taxon>
        <taxon>Ascomycota</taxon>
        <taxon>Pezizomycotina</taxon>
        <taxon>Sordariomycetes</taxon>
        <taxon>Xylariomycetidae</taxon>
        <taxon>Amphisphaeriales</taxon>
        <taxon>Sporocadaceae</taxon>
        <taxon>Seiridium</taxon>
    </lineage>
</organism>
<feature type="region of interest" description="Disordered" evidence="4">
    <location>
        <begin position="54"/>
        <end position="83"/>
    </location>
</feature>